<reference evidence="2 3" key="1">
    <citation type="submission" date="2020-08" db="EMBL/GenBank/DDBJ databases">
        <title>Sequencing the genomes of 1000 actinobacteria strains.</title>
        <authorList>
            <person name="Klenk H.-P."/>
        </authorList>
    </citation>
    <scope>NUCLEOTIDE SEQUENCE [LARGE SCALE GENOMIC DNA]</scope>
    <source>
        <strain evidence="2 3">DSM 44598</strain>
    </source>
</reference>
<comment type="caution">
    <text evidence="2">The sequence shown here is derived from an EMBL/GenBank/DDBJ whole genome shotgun (WGS) entry which is preliminary data.</text>
</comment>
<feature type="region of interest" description="Disordered" evidence="1">
    <location>
        <begin position="16"/>
        <end position="37"/>
    </location>
</feature>
<dbReference type="Proteomes" id="UP000579647">
    <property type="component" value="Unassembled WGS sequence"/>
</dbReference>
<accession>A0A840WHX7</accession>
<evidence type="ECO:0000256" key="1">
    <source>
        <dbReference type="SAM" id="MobiDB-lite"/>
    </source>
</evidence>
<name>A0A840WHX7_9ACTN</name>
<dbReference type="EMBL" id="JACHDO010000001">
    <property type="protein sequence ID" value="MBB5491287.1"/>
    <property type="molecule type" value="Genomic_DNA"/>
</dbReference>
<sequence>MDPDVYDFHSLRTGHVTQARRNGASPEEIGVRVGTER</sequence>
<dbReference type="AlphaFoldDB" id="A0A840WHX7"/>
<evidence type="ECO:0000313" key="3">
    <source>
        <dbReference type="Proteomes" id="UP000579647"/>
    </source>
</evidence>
<organism evidence="2 3">
    <name type="scientific">Nocardiopsis metallicus</name>
    <dbReference type="NCBI Taxonomy" id="179819"/>
    <lineage>
        <taxon>Bacteria</taxon>
        <taxon>Bacillati</taxon>
        <taxon>Actinomycetota</taxon>
        <taxon>Actinomycetes</taxon>
        <taxon>Streptosporangiales</taxon>
        <taxon>Nocardiopsidaceae</taxon>
        <taxon>Nocardiopsis</taxon>
    </lineage>
</organism>
<gene>
    <name evidence="2" type="ORF">HNR07_002424</name>
</gene>
<keyword evidence="3" id="KW-1185">Reference proteome</keyword>
<proteinExistence type="predicted"/>
<protein>
    <recommendedName>
        <fullName evidence="4">Integrase</fullName>
    </recommendedName>
</protein>
<evidence type="ECO:0000313" key="2">
    <source>
        <dbReference type="EMBL" id="MBB5491287.1"/>
    </source>
</evidence>
<evidence type="ECO:0008006" key="4">
    <source>
        <dbReference type="Google" id="ProtNLM"/>
    </source>
</evidence>